<protein>
    <submittedName>
        <fullName evidence="2">Uncharacterized protein</fullName>
    </submittedName>
</protein>
<name>A0ABZ1CXJ0_9TREE</name>
<dbReference type="InterPro" id="IPR039367">
    <property type="entry name" value="Och1-like"/>
</dbReference>
<evidence type="ECO:0000313" key="3">
    <source>
        <dbReference type="Proteomes" id="UP001329825"/>
    </source>
</evidence>
<dbReference type="PANTHER" id="PTHR31834:SF1">
    <property type="entry name" value="INITIATION-SPECIFIC ALPHA-1,6-MANNOSYLTRANSFERASE"/>
    <property type="match status" value="1"/>
</dbReference>
<dbReference type="SUPFAM" id="SSF53448">
    <property type="entry name" value="Nucleotide-diphospho-sugar transferases"/>
    <property type="match status" value="1"/>
</dbReference>
<dbReference type="InterPro" id="IPR007577">
    <property type="entry name" value="GlycoTrfase_DXD_sugar-bd_CS"/>
</dbReference>
<dbReference type="RefSeq" id="XP_062791086.1">
    <property type="nucleotide sequence ID" value="XM_062935035.1"/>
</dbReference>
<dbReference type="EMBL" id="CP141884">
    <property type="protein sequence ID" value="WRT66346.1"/>
    <property type="molecule type" value="Genomic_DNA"/>
</dbReference>
<accession>A0ABZ1CXJ0</accession>
<organism evidence="2 3">
    <name type="scientific">Kwoniella shivajii</name>
    <dbReference type="NCBI Taxonomy" id="564305"/>
    <lineage>
        <taxon>Eukaryota</taxon>
        <taxon>Fungi</taxon>
        <taxon>Dikarya</taxon>
        <taxon>Basidiomycota</taxon>
        <taxon>Agaricomycotina</taxon>
        <taxon>Tremellomycetes</taxon>
        <taxon>Tremellales</taxon>
        <taxon>Cryptococcaceae</taxon>
        <taxon>Kwoniella</taxon>
    </lineage>
</organism>
<dbReference type="InterPro" id="IPR029044">
    <property type="entry name" value="Nucleotide-diphossugar_trans"/>
</dbReference>
<sequence length="288" mass="33469">MFFLSSFRARLSLLLILVPSASFLLYQRYTYTDLRHALPQDVLNDYTSPSIHCFWSESSGSDDHVASTSTGTKGRLEEWLGWSSSNSQYEGKKSNEETLDGFIWEGQLPDVIPSSGIEKYMLSHIEELQIGYDPKHDHEEYGLRLGNISLSEYTKELLTTYKEYLLPQTLKTTSTSNSKLHLGSYISPVLSRLSLRPPIKNLPERPKQVMTTDKSIDDLPWQFNRWKEIMPDWEIKYFDDDSLSIWVNDIFPQSKAQRIWKDLPRQVLKTDIFRYMAMLVEGGIYTDR</sequence>
<evidence type="ECO:0000313" key="2">
    <source>
        <dbReference type="EMBL" id="WRT66346.1"/>
    </source>
</evidence>
<dbReference type="PANTHER" id="PTHR31834">
    <property type="entry name" value="INITIATION-SPECIFIC ALPHA-1,6-MANNOSYLTRANSFERASE"/>
    <property type="match status" value="1"/>
</dbReference>
<evidence type="ECO:0000256" key="1">
    <source>
        <dbReference type="ARBA" id="ARBA00009003"/>
    </source>
</evidence>
<dbReference type="Pfam" id="PF04488">
    <property type="entry name" value="Gly_transf_sug"/>
    <property type="match status" value="1"/>
</dbReference>
<gene>
    <name evidence="2" type="ORF">IL334_003301</name>
</gene>
<reference evidence="2 3" key="1">
    <citation type="submission" date="2024-01" db="EMBL/GenBank/DDBJ databases">
        <title>Comparative genomics of Cryptococcus and Kwoniella reveals pathogenesis evolution and contrasting modes of karyotype evolution via chromosome fusion or intercentromeric recombination.</title>
        <authorList>
            <person name="Coelho M.A."/>
            <person name="David-Palma M."/>
            <person name="Shea T."/>
            <person name="Bowers K."/>
            <person name="McGinley-Smith S."/>
            <person name="Mohammad A.W."/>
            <person name="Gnirke A."/>
            <person name="Yurkov A.M."/>
            <person name="Nowrousian M."/>
            <person name="Sun S."/>
            <person name="Cuomo C.A."/>
            <person name="Heitman J."/>
        </authorList>
    </citation>
    <scope>NUCLEOTIDE SEQUENCE [LARGE SCALE GENOMIC DNA]</scope>
    <source>
        <strain evidence="2">CBS 11374</strain>
    </source>
</reference>
<comment type="similarity">
    <text evidence="1">Belongs to the glycosyltransferase 32 family.</text>
</comment>
<dbReference type="Proteomes" id="UP001329825">
    <property type="component" value="Chromosome 4"/>
</dbReference>
<proteinExistence type="inferred from homology"/>
<keyword evidence="3" id="KW-1185">Reference proteome</keyword>
<dbReference type="GeneID" id="87955432"/>